<reference evidence="2 3" key="1">
    <citation type="journal article" date="2016" name="Nat. Commun.">
        <title>Thousands of microbial genomes shed light on interconnected biogeochemical processes in an aquifer system.</title>
        <authorList>
            <person name="Anantharaman K."/>
            <person name="Brown C.T."/>
            <person name="Hug L.A."/>
            <person name="Sharon I."/>
            <person name="Castelle C.J."/>
            <person name="Probst A.J."/>
            <person name="Thomas B.C."/>
            <person name="Singh A."/>
            <person name="Wilkins M.J."/>
            <person name="Karaoz U."/>
            <person name="Brodie E.L."/>
            <person name="Williams K.H."/>
            <person name="Hubbard S.S."/>
            <person name="Banfield J.F."/>
        </authorList>
    </citation>
    <scope>NUCLEOTIDE SEQUENCE [LARGE SCALE GENOMIC DNA]</scope>
</reference>
<dbReference type="PANTHER" id="PTHR30345">
    <property type="entry name" value="RIBOSE-5-PHOSPHATE ISOMERASE B"/>
    <property type="match status" value="1"/>
</dbReference>
<dbReference type="EMBL" id="MFZF01000022">
    <property type="protein sequence ID" value="OGK15957.1"/>
    <property type="molecule type" value="Genomic_DNA"/>
</dbReference>
<comment type="caution">
    <text evidence="2">The sequence shown here is derived from an EMBL/GenBank/DDBJ whole genome shotgun (WGS) entry which is preliminary data.</text>
</comment>
<name>A0A1F7GAM8_9BACT</name>
<dbReference type="Gene3D" id="3.40.1400.10">
    <property type="entry name" value="Sugar-phosphate isomerase, RpiB/LacA/LacB"/>
    <property type="match status" value="1"/>
</dbReference>
<dbReference type="InterPro" id="IPR036569">
    <property type="entry name" value="RpiB_LacA_LacB_sf"/>
</dbReference>
<evidence type="ECO:0000313" key="2">
    <source>
        <dbReference type="EMBL" id="OGK15957.1"/>
    </source>
</evidence>
<proteinExistence type="inferred from homology"/>
<dbReference type="Pfam" id="PF02502">
    <property type="entry name" value="LacAB_rpiB"/>
    <property type="match status" value="1"/>
</dbReference>
<dbReference type="PIRSF" id="PIRSF005384">
    <property type="entry name" value="RpiB_LacA_B"/>
    <property type="match status" value="1"/>
</dbReference>
<protein>
    <recommendedName>
        <fullName evidence="4">Ribose-5-phosphate isomerase</fullName>
    </recommendedName>
</protein>
<accession>A0A1F7GAM8</accession>
<dbReference type="GO" id="GO:0004751">
    <property type="term" value="F:ribose-5-phosphate isomerase activity"/>
    <property type="evidence" value="ECO:0007669"/>
    <property type="project" value="TreeGrafter"/>
</dbReference>
<dbReference type="GO" id="GO:0009052">
    <property type="term" value="P:pentose-phosphate shunt, non-oxidative branch"/>
    <property type="evidence" value="ECO:0007669"/>
    <property type="project" value="TreeGrafter"/>
</dbReference>
<evidence type="ECO:0000313" key="3">
    <source>
        <dbReference type="Proteomes" id="UP000178372"/>
    </source>
</evidence>
<dbReference type="GO" id="GO:0019316">
    <property type="term" value="P:D-allose catabolic process"/>
    <property type="evidence" value="ECO:0007669"/>
    <property type="project" value="TreeGrafter"/>
</dbReference>
<dbReference type="PANTHER" id="PTHR30345:SF0">
    <property type="entry name" value="DNA DAMAGE-REPAIR_TOLERATION PROTEIN DRT102"/>
    <property type="match status" value="1"/>
</dbReference>
<organism evidence="2 3">
    <name type="scientific">Candidatus Roizmanbacteria bacterium RIFCSPHIGHO2_01_FULL_39_12b</name>
    <dbReference type="NCBI Taxonomy" id="1802030"/>
    <lineage>
        <taxon>Bacteria</taxon>
        <taxon>Candidatus Roizmaniibacteriota</taxon>
    </lineage>
</organism>
<dbReference type="SUPFAM" id="SSF89623">
    <property type="entry name" value="Ribose/Galactose isomerase RpiB/AlsB"/>
    <property type="match status" value="1"/>
</dbReference>
<evidence type="ECO:0000256" key="1">
    <source>
        <dbReference type="ARBA" id="ARBA00008754"/>
    </source>
</evidence>
<dbReference type="NCBIfam" id="TIGR00689">
    <property type="entry name" value="rpiB_lacA_lacB"/>
    <property type="match status" value="1"/>
</dbReference>
<comment type="similarity">
    <text evidence="1">Belongs to the LacAB/RpiB family.</text>
</comment>
<gene>
    <name evidence="2" type="ORF">A2690_00695</name>
</gene>
<dbReference type="Proteomes" id="UP000178372">
    <property type="component" value="Unassembled WGS sequence"/>
</dbReference>
<sequence>MVIYIGADHRGFNLKQKLIPWLQNEGHEVFDCGNDHLDPLDDAVDFAKLVTQNIQNDSQAYGLLLCGSGIDMAIAANRFKGIRCALGINPNHVKHGRGNDHINCLSMPAEYIDENIAHEMITTFINTYPKQDEKYLRRVAKLDS</sequence>
<dbReference type="AlphaFoldDB" id="A0A1F7GAM8"/>
<evidence type="ECO:0008006" key="4">
    <source>
        <dbReference type="Google" id="ProtNLM"/>
    </source>
</evidence>
<dbReference type="InterPro" id="IPR003500">
    <property type="entry name" value="RpiB_LacA_LacB"/>
</dbReference>